<evidence type="ECO:0000256" key="6">
    <source>
        <dbReference type="ARBA" id="ARBA00022801"/>
    </source>
</evidence>
<keyword evidence="11" id="KW-0326">Glycosidase</keyword>
<keyword evidence="8 13" id="KW-1015">Disulfide bond</keyword>
<dbReference type="EC" id="3.1.4.12" evidence="11"/>
<gene>
    <name evidence="17" type="primary">LOC111592476</name>
</gene>
<dbReference type="AlphaFoldDB" id="A0A6J1L8C9"/>
<feature type="domain" description="Saposin B-type" evidence="15">
    <location>
        <begin position="96"/>
        <end position="187"/>
    </location>
</feature>
<sequence length="665" mass="75908">MYRQRSLVLLLGVASLLTCGQAHSLPGVPSSFSTDERLTAAISVSVAEEISYEFMKYLRTGIESPRLKVLGNELRTAHSQKDIFTQPLVDLSAVDQYFTCTMCRATVNVIGRTFTGPNGELTGPNRDQNAKKTLLSICDYFNIQTQEVCSGLFDLNWPILDFIFNETIAESQSICSMLPIKICQLQQPEFNLKVNIVGDTPTESNTEVPEGGDNNYHVLHLTDIHYDPEYKSGGFAECAEPMCCRDNLPADANTTGAGYWSDYRDCDTPKHLIVNALEQIKKEHVLDWIYHTGDVPPHNVWSTTRQGNMDMLTEIDQLLAEHFPKIPVYPCLGNHEPHPANVFGNDEIPASLRVDWLYEHVWSLWSKWLPKEAETTVRRGGYYTLRLREGQRIVALNSMDCYLYNWWIFYNGSIVLEQLQWFHDTLLAAEKAGERVQVLTHIPSGDADCWSEWSREYNRIVARFSRVITGIYNGHTHKDEMNVHYTDTGLAMAVSWNGGSLTTYSYKNPNYRLYELHSKTLQVLEHHTYTINLTEANLKPNESPSWKKEYEFGEQFTRNTSAAGIDQLLEDMAKKPDLLRLFWRYKMTEADPKLETGCDDSCLSRTICRIATSNYNEKQRCRELQAILKESLEKEKRPQDDGAAALTAYSFTSLLALLTVLRYLL</sequence>
<feature type="disulfide bond" evidence="13">
    <location>
        <begin position="244"/>
        <end position="266"/>
    </location>
</feature>
<feature type="binding site" evidence="12">
    <location>
        <position position="225"/>
    </location>
    <ligand>
        <name>Zn(2+)</name>
        <dbReference type="ChEBI" id="CHEBI:29105"/>
        <label>1</label>
    </ligand>
</feature>
<evidence type="ECO:0000256" key="7">
    <source>
        <dbReference type="ARBA" id="ARBA00022833"/>
    </source>
</evidence>
<feature type="signal peptide" evidence="14">
    <location>
        <begin position="1"/>
        <end position="22"/>
    </location>
</feature>
<dbReference type="GO" id="GO:0016798">
    <property type="term" value="F:hydrolase activity, acting on glycosyl bonds"/>
    <property type="evidence" value="ECO:0007669"/>
    <property type="project" value="UniProtKB-KW"/>
</dbReference>
<keyword evidence="4 12" id="KW-0479">Metal-binding</keyword>
<dbReference type="InterPro" id="IPR008139">
    <property type="entry name" value="SaposinB_dom"/>
</dbReference>
<dbReference type="SUPFAM" id="SSF56300">
    <property type="entry name" value="Metallo-dependent phosphatases"/>
    <property type="match status" value="1"/>
</dbReference>
<dbReference type="Pfam" id="PF19272">
    <property type="entry name" value="ASMase_C"/>
    <property type="match status" value="1"/>
</dbReference>
<keyword evidence="3" id="KW-0964">Secreted</keyword>
<dbReference type="PIRSF" id="PIRSF000948">
    <property type="entry name" value="Sphingomy_PDE"/>
    <property type="match status" value="1"/>
</dbReference>
<accession>A0A6J1L8C9</accession>
<dbReference type="GO" id="GO:0046872">
    <property type="term" value="F:metal ion binding"/>
    <property type="evidence" value="ECO:0007669"/>
    <property type="project" value="UniProtKB-KW"/>
</dbReference>
<feature type="binding site" evidence="12">
    <location>
        <position position="223"/>
    </location>
    <ligand>
        <name>Zn(2+)</name>
        <dbReference type="ChEBI" id="CHEBI:29105"/>
        <label>1</label>
    </ligand>
</feature>
<feature type="disulfide bond" evidence="13">
    <location>
        <begin position="103"/>
        <end position="175"/>
    </location>
</feature>
<dbReference type="PANTHER" id="PTHR10340">
    <property type="entry name" value="SPHINGOMYELIN PHOSPHODIESTERASE"/>
    <property type="match status" value="1"/>
</dbReference>
<protein>
    <recommendedName>
        <fullName evidence="11">Sphingomyelin phosphodiesterase</fullName>
        <ecNumber evidence="11">3.1.4.12</ecNumber>
    </recommendedName>
</protein>
<feature type="binding site" evidence="12">
    <location>
        <position position="441"/>
    </location>
    <ligand>
        <name>Zn(2+)</name>
        <dbReference type="ChEBI" id="CHEBI:29105"/>
        <label>2</label>
    </ligand>
</feature>
<dbReference type="Proteomes" id="UP000504633">
    <property type="component" value="Unplaced"/>
</dbReference>
<feature type="disulfide bond" evidence="13">
    <location>
        <begin position="401"/>
        <end position="449"/>
    </location>
</feature>
<keyword evidence="6 11" id="KW-0378">Hydrolase</keyword>
<feature type="chain" id="PRO_5026961263" description="Sphingomyelin phosphodiesterase" evidence="14">
    <location>
        <begin position="23"/>
        <end position="665"/>
    </location>
</feature>
<feature type="binding site" evidence="12">
    <location>
        <position position="475"/>
    </location>
    <ligand>
        <name>Zn(2+)</name>
        <dbReference type="ChEBI" id="CHEBI:29105"/>
        <label>2</label>
    </ligand>
</feature>
<comment type="similarity">
    <text evidence="2 11">Belongs to the acid sphingomyelinase family.</text>
</comment>
<comment type="function">
    <text evidence="11">Converts sphingomyelin to ceramide.</text>
</comment>
<feature type="binding site" evidence="12">
    <location>
        <position position="294"/>
    </location>
    <ligand>
        <name>Zn(2+)</name>
        <dbReference type="ChEBI" id="CHEBI:29105"/>
        <label>1</label>
    </ligand>
</feature>
<dbReference type="InterPro" id="IPR041805">
    <property type="entry name" value="ASMase/PPN1_MPP"/>
</dbReference>
<dbReference type="GO" id="GO:0005615">
    <property type="term" value="C:extracellular space"/>
    <property type="evidence" value="ECO:0007669"/>
    <property type="project" value="TreeGrafter"/>
</dbReference>
<dbReference type="GeneID" id="111592476"/>
<feature type="disulfide bond" evidence="13">
    <location>
        <begin position="100"/>
        <end position="183"/>
    </location>
</feature>
<evidence type="ECO:0000259" key="15">
    <source>
        <dbReference type="PROSITE" id="PS50015"/>
    </source>
</evidence>
<feature type="disulfide bond" evidence="13">
    <location>
        <begin position="138"/>
        <end position="149"/>
    </location>
</feature>
<organism evidence="16 17">
    <name type="scientific">Drosophila hydei</name>
    <name type="common">Fruit fly</name>
    <dbReference type="NCBI Taxonomy" id="7224"/>
    <lineage>
        <taxon>Eukaryota</taxon>
        <taxon>Metazoa</taxon>
        <taxon>Ecdysozoa</taxon>
        <taxon>Arthropoda</taxon>
        <taxon>Hexapoda</taxon>
        <taxon>Insecta</taxon>
        <taxon>Pterygota</taxon>
        <taxon>Neoptera</taxon>
        <taxon>Endopterygota</taxon>
        <taxon>Diptera</taxon>
        <taxon>Brachycera</taxon>
        <taxon>Muscomorpha</taxon>
        <taxon>Ephydroidea</taxon>
        <taxon>Drosophilidae</taxon>
        <taxon>Drosophila</taxon>
    </lineage>
</organism>
<proteinExistence type="inferred from homology"/>
<evidence type="ECO:0000256" key="14">
    <source>
        <dbReference type="SAM" id="SignalP"/>
    </source>
</evidence>
<keyword evidence="16" id="KW-1185">Reference proteome</keyword>
<dbReference type="RefSeq" id="XP_023160460.2">
    <property type="nucleotide sequence ID" value="XM_023304692.2"/>
</dbReference>
<feature type="binding site" evidence="12">
    <location>
        <position position="334"/>
    </location>
    <ligand>
        <name>Zn(2+)</name>
        <dbReference type="ChEBI" id="CHEBI:29105"/>
        <label>2</label>
    </ligand>
</feature>
<dbReference type="Pfam" id="PF00149">
    <property type="entry name" value="Metallophos"/>
    <property type="match status" value="1"/>
</dbReference>
<keyword evidence="7 12" id="KW-0862">Zinc</keyword>
<dbReference type="InterPro" id="IPR029052">
    <property type="entry name" value="Metallo-depent_PP-like"/>
</dbReference>
<evidence type="ECO:0000256" key="11">
    <source>
        <dbReference type="PIRNR" id="PIRNR000948"/>
    </source>
</evidence>
<comment type="subcellular location">
    <subcellularLocation>
        <location evidence="1">Secreted</location>
    </subcellularLocation>
</comment>
<dbReference type="GO" id="GO:0006685">
    <property type="term" value="P:sphingomyelin catabolic process"/>
    <property type="evidence" value="ECO:0007669"/>
    <property type="project" value="UniProtKB-UniRule"/>
</dbReference>
<dbReference type="KEGG" id="dhe:111592476"/>
<evidence type="ECO:0000256" key="10">
    <source>
        <dbReference type="ARBA" id="ARBA00047268"/>
    </source>
</evidence>
<feature type="disulfide bond" evidence="13">
    <location>
        <begin position="598"/>
        <end position="602"/>
    </location>
</feature>
<dbReference type="InterPro" id="IPR004843">
    <property type="entry name" value="Calcineurin-like_PHP"/>
</dbReference>
<evidence type="ECO:0000256" key="4">
    <source>
        <dbReference type="ARBA" id="ARBA00022723"/>
    </source>
</evidence>
<evidence type="ECO:0000256" key="8">
    <source>
        <dbReference type="ARBA" id="ARBA00023157"/>
    </source>
</evidence>
<feature type="binding site" evidence="12">
    <location>
        <position position="477"/>
    </location>
    <ligand>
        <name>Zn(2+)</name>
        <dbReference type="ChEBI" id="CHEBI:29105"/>
        <label>1</label>
    </ligand>
</feature>
<dbReference type="InterPro" id="IPR045473">
    <property type="entry name" value="ASM_C"/>
</dbReference>
<dbReference type="PROSITE" id="PS50015">
    <property type="entry name" value="SAP_B"/>
    <property type="match status" value="1"/>
</dbReference>
<reference evidence="17" key="1">
    <citation type="submission" date="2025-08" db="UniProtKB">
        <authorList>
            <consortium name="RefSeq"/>
        </authorList>
    </citation>
    <scope>IDENTIFICATION</scope>
    <source>
        <strain evidence="17">15085-1641.00</strain>
        <tissue evidence="17">Whole body</tissue>
    </source>
</reference>
<comment type="cofactor">
    <cofactor evidence="12">
        <name>Zn(2+)</name>
        <dbReference type="ChEBI" id="CHEBI:29105"/>
    </cofactor>
    <text evidence="12">Binds 2 Zn(2+) ions per subunit.</text>
</comment>
<dbReference type="PANTHER" id="PTHR10340:SF29">
    <property type="entry name" value="SPHINGOMYELIN PHOSPHODIESTERASE"/>
    <property type="match status" value="1"/>
</dbReference>
<comment type="catalytic activity">
    <reaction evidence="10">
        <text>a sphingomyelin + H2O = phosphocholine + an N-acylsphing-4-enine + H(+)</text>
        <dbReference type="Rhea" id="RHEA:19253"/>
        <dbReference type="ChEBI" id="CHEBI:15377"/>
        <dbReference type="ChEBI" id="CHEBI:15378"/>
        <dbReference type="ChEBI" id="CHEBI:17636"/>
        <dbReference type="ChEBI" id="CHEBI:52639"/>
        <dbReference type="ChEBI" id="CHEBI:295975"/>
        <dbReference type="EC" id="3.1.4.12"/>
    </reaction>
    <physiologicalReaction direction="left-to-right" evidence="10">
        <dbReference type="Rhea" id="RHEA:19254"/>
    </physiologicalReaction>
</comment>
<evidence type="ECO:0000256" key="5">
    <source>
        <dbReference type="ARBA" id="ARBA00022729"/>
    </source>
</evidence>
<keyword evidence="9" id="KW-0325">Glycoprotein</keyword>
<evidence type="ECO:0000313" key="17">
    <source>
        <dbReference type="RefSeq" id="XP_023160460.2"/>
    </source>
</evidence>
<dbReference type="GO" id="GO:0046513">
    <property type="term" value="P:ceramide biosynthetic process"/>
    <property type="evidence" value="ECO:0007669"/>
    <property type="project" value="TreeGrafter"/>
</dbReference>
<evidence type="ECO:0000256" key="13">
    <source>
        <dbReference type="PIRSR" id="PIRSR000948-2"/>
    </source>
</evidence>
<feature type="disulfide bond" evidence="13">
    <location>
        <begin position="238"/>
        <end position="243"/>
    </location>
</feature>
<feature type="binding site" evidence="12">
    <location>
        <position position="294"/>
    </location>
    <ligand>
        <name>Zn(2+)</name>
        <dbReference type="ChEBI" id="CHEBI:29105"/>
        <label>2</label>
    </ligand>
</feature>
<dbReference type="GO" id="GO:0016020">
    <property type="term" value="C:membrane"/>
    <property type="evidence" value="ECO:0007669"/>
    <property type="project" value="GOC"/>
</dbReference>
<evidence type="ECO:0000256" key="9">
    <source>
        <dbReference type="ARBA" id="ARBA00023180"/>
    </source>
</evidence>
<dbReference type="Gene3D" id="3.60.21.10">
    <property type="match status" value="1"/>
</dbReference>
<name>A0A6J1L8C9_DROHY</name>
<dbReference type="InterPro" id="IPR011160">
    <property type="entry name" value="Sphingomy_PDE"/>
</dbReference>
<dbReference type="CDD" id="cd00842">
    <property type="entry name" value="MPP_ASMase"/>
    <property type="match status" value="1"/>
</dbReference>
<dbReference type="OrthoDB" id="282973at2759"/>
<dbReference type="GO" id="GO:0061750">
    <property type="term" value="F:acid sphingomyelin phosphodiesterase activity"/>
    <property type="evidence" value="ECO:0007669"/>
    <property type="project" value="TreeGrafter"/>
</dbReference>
<evidence type="ECO:0000256" key="2">
    <source>
        <dbReference type="ARBA" id="ARBA00008234"/>
    </source>
</evidence>
<evidence type="ECO:0000313" key="16">
    <source>
        <dbReference type="Proteomes" id="UP000504633"/>
    </source>
</evidence>
<evidence type="ECO:0000256" key="3">
    <source>
        <dbReference type="ARBA" id="ARBA00022525"/>
    </source>
</evidence>
<keyword evidence="5 14" id="KW-0732">Signal</keyword>
<evidence type="ECO:0000256" key="12">
    <source>
        <dbReference type="PIRSR" id="PIRSR000948-1"/>
    </source>
</evidence>
<dbReference type="GO" id="GO:0005764">
    <property type="term" value="C:lysosome"/>
    <property type="evidence" value="ECO:0007669"/>
    <property type="project" value="TreeGrafter"/>
</dbReference>
<evidence type="ECO:0000256" key="1">
    <source>
        <dbReference type="ARBA" id="ARBA00004613"/>
    </source>
</evidence>
<dbReference type="OMA" id="EPMCCRD"/>